<comment type="caution">
    <text evidence="2">The sequence shown here is derived from an EMBL/GenBank/DDBJ whole genome shotgun (WGS) entry which is preliminary data.</text>
</comment>
<organism evidence="2">
    <name type="scientific">Klebsiella pneumoniae</name>
    <dbReference type="NCBI Taxonomy" id="573"/>
    <lineage>
        <taxon>Bacteria</taxon>
        <taxon>Pseudomonadati</taxon>
        <taxon>Pseudomonadota</taxon>
        <taxon>Gammaproteobacteria</taxon>
        <taxon>Enterobacterales</taxon>
        <taxon>Enterobacteriaceae</taxon>
        <taxon>Klebsiella/Raoultella group</taxon>
        <taxon>Klebsiella</taxon>
        <taxon>Klebsiella pneumoniae complex</taxon>
    </lineage>
</organism>
<evidence type="ECO:0000313" key="2">
    <source>
        <dbReference type="EMBL" id="TCX82371.1"/>
    </source>
</evidence>
<accession>A0A483M4I2</accession>
<gene>
    <name evidence="2" type="ORF">ETF13_24340</name>
</gene>
<name>A0A483M4I2_KLEPN</name>
<dbReference type="EMBL" id="SDCT01000051">
    <property type="protein sequence ID" value="TCX82371.1"/>
    <property type="molecule type" value="Genomic_DNA"/>
</dbReference>
<keyword evidence="1" id="KW-0812">Transmembrane</keyword>
<feature type="transmembrane region" description="Helical" evidence="1">
    <location>
        <begin position="309"/>
        <end position="328"/>
    </location>
</feature>
<dbReference type="RefSeq" id="WP_131876676.1">
    <property type="nucleotide sequence ID" value="NZ_CP047285.1"/>
</dbReference>
<proteinExistence type="predicted"/>
<keyword evidence="1" id="KW-1133">Transmembrane helix</keyword>
<protein>
    <submittedName>
        <fullName evidence="2">Uncharacterized protein</fullName>
    </submittedName>
</protein>
<reference evidence="2" key="1">
    <citation type="submission" date="2019-01" db="EMBL/GenBank/DDBJ databases">
        <authorList>
            <person name="Lista F."/>
            <person name="Anselmo A."/>
        </authorList>
    </citation>
    <scope>NUCLEOTIDE SEQUENCE</scope>
    <source>
        <strain evidence="2">3S</strain>
    </source>
</reference>
<evidence type="ECO:0000256" key="1">
    <source>
        <dbReference type="SAM" id="Phobius"/>
    </source>
</evidence>
<dbReference type="AlphaFoldDB" id="A0A483M4I2"/>
<sequence length="405" mass="46044">MNSLKVVVELFRISGTPDCNGETFSASLEFSDNIIAIIKPILSGDFSYGRFIDLDIDDEEIQSIDEIPSHGEIINFTFLVSQSSSERFYTTANELLKVNKIMRGSLPSQFYLIDSDYLYGENNKPEEIEKIEAICSMITALSKLSHFHDIKENGNSNFYRLVFVLNSESKSSSAVIETVLNDKVLSYPKIDYSLINSLVSIDPNTDLHYDEKINTFRNTLIEYIKSADNDFCEIIKNWPLICDLYRNNLAVYMSAFSFQKARKEIAETEIDYADKISKITTDITNKALAIPISLIGSIAIYQLKSNMEIYITFMGLTITSIIMTLTLLSQKKQLTRITHAKDIVFSSIEDKIFDEQSDIKIRLTEAKCELKKNVKFSNLILDFLMSLSWVPVCIGTTGILFKIFN</sequence>
<feature type="transmembrane region" description="Helical" evidence="1">
    <location>
        <begin position="379"/>
        <end position="404"/>
    </location>
</feature>
<keyword evidence="1" id="KW-0472">Membrane</keyword>